<evidence type="ECO:0000256" key="2">
    <source>
        <dbReference type="SAM" id="Coils"/>
    </source>
</evidence>
<dbReference type="GO" id="GO:0012505">
    <property type="term" value="C:endomembrane system"/>
    <property type="evidence" value="ECO:0007669"/>
    <property type="project" value="TreeGrafter"/>
</dbReference>
<organism evidence="3 4">
    <name type="scientific">Steinernema carpocapsae</name>
    <name type="common">Entomopathogenic nematode</name>
    <dbReference type="NCBI Taxonomy" id="34508"/>
    <lineage>
        <taxon>Eukaryota</taxon>
        <taxon>Metazoa</taxon>
        <taxon>Ecdysozoa</taxon>
        <taxon>Nematoda</taxon>
        <taxon>Chromadorea</taxon>
        <taxon>Rhabditida</taxon>
        <taxon>Tylenchina</taxon>
        <taxon>Panagrolaimomorpha</taxon>
        <taxon>Strongyloidoidea</taxon>
        <taxon>Steinernematidae</taxon>
        <taxon>Steinernema</taxon>
    </lineage>
</organism>
<name>A0A4U5N5K6_STECR</name>
<dbReference type="OrthoDB" id="340432at2759"/>
<accession>A0A4U5N5K6</accession>
<dbReference type="PANTHER" id="PTHR14894">
    <property type="entry name" value="CDK5 REGULATORY SUBUNIT-ASSOCIATED PROTEIN 3"/>
    <property type="match status" value="1"/>
</dbReference>
<feature type="coiled-coil region" evidence="2">
    <location>
        <begin position="410"/>
        <end position="440"/>
    </location>
</feature>
<evidence type="ECO:0008006" key="5">
    <source>
        <dbReference type="Google" id="ProtNLM"/>
    </source>
</evidence>
<protein>
    <recommendedName>
        <fullName evidence="5">CDK5 regulatory subunit-associated protein 3</fullName>
    </recommendedName>
</protein>
<dbReference type="Proteomes" id="UP000298663">
    <property type="component" value="Unassembled WGS sequence"/>
</dbReference>
<evidence type="ECO:0000313" key="3">
    <source>
        <dbReference type="EMBL" id="TKR77523.1"/>
    </source>
</evidence>
<dbReference type="STRING" id="34508.A0A4U5N5K6"/>
<evidence type="ECO:0000313" key="4">
    <source>
        <dbReference type="Proteomes" id="UP000298663"/>
    </source>
</evidence>
<proteinExistence type="inferred from homology"/>
<dbReference type="PANTHER" id="PTHR14894:SF0">
    <property type="entry name" value="CDK5 REGULATORY SUBUNIT-ASSOCIATED PROTEIN 3"/>
    <property type="match status" value="1"/>
</dbReference>
<reference evidence="3 4" key="2">
    <citation type="journal article" date="2019" name="G3 (Bethesda)">
        <title>Hybrid Assembly of the Genome of the Entomopathogenic Nematode Steinernema carpocapsae Identifies the X-Chromosome.</title>
        <authorList>
            <person name="Serra L."/>
            <person name="Macchietto M."/>
            <person name="Macias-Munoz A."/>
            <person name="McGill C.J."/>
            <person name="Rodriguez I.M."/>
            <person name="Rodriguez B."/>
            <person name="Murad R."/>
            <person name="Mortazavi A."/>
        </authorList>
    </citation>
    <scope>NUCLEOTIDE SEQUENCE [LARGE SCALE GENOMIC DNA]</scope>
    <source>
        <strain evidence="3 4">ALL</strain>
    </source>
</reference>
<dbReference type="Pfam" id="PF05600">
    <property type="entry name" value="CDK5RAP3"/>
    <property type="match status" value="1"/>
</dbReference>
<keyword evidence="4" id="KW-1185">Reference proteome</keyword>
<keyword evidence="2" id="KW-0175">Coiled coil</keyword>
<reference evidence="3 4" key="1">
    <citation type="journal article" date="2015" name="Genome Biol.">
        <title>Comparative genomics of Steinernema reveals deeply conserved gene regulatory networks.</title>
        <authorList>
            <person name="Dillman A.R."/>
            <person name="Macchietto M."/>
            <person name="Porter C.F."/>
            <person name="Rogers A."/>
            <person name="Williams B."/>
            <person name="Antoshechkin I."/>
            <person name="Lee M.M."/>
            <person name="Goodwin Z."/>
            <person name="Lu X."/>
            <person name="Lewis E.E."/>
            <person name="Goodrich-Blair H."/>
            <person name="Stock S.P."/>
            <person name="Adams B.J."/>
            <person name="Sternberg P.W."/>
            <person name="Mortazavi A."/>
        </authorList>
    </citation>
    <scope>NUCLEOTIDE SEQUENCE [LARGE SCALE GENOMIC DNA]</scope>
    <source>
        <strain evidence="3 4">ALL</strain>
    </source>
</reference>
<evidence type="ECO:0000256" key="1">
    <source>
        <dbReference type="ARBA" id="ARBA00007478"/>
    </source>
</evidence>
<dbReference type="AlphaFoldDB" id="A0A4U5N5K6"/>
<dbReference type="EMBL" id="AZBU02000005">
    <property type="protein sequence ID" value="TKR77523.1"/>
    <property type="molecule type" value="Genomic_DNA"/>
</dbReference>
<dbReference type="GO" id="GO:0007346">
    <property type="term" value="P:regulation of mitotic cell cycle"/>
    <property type="evidence" value="ECO:0007669"/>
    <property type="project" value="TreeGrafter"/>
</dbReference>
<comment type="caution">
    <text evidence="3">The sequence shown here is derived from an EMBL/GenBank/DDBJ whole genome shotgun (WGS) entry which is preliminary data.</text>
</comment>
<comment type="similarity">
    <text evidence="1">Belongs to the CDK5RAP3 family.</text>
</comment>
<gene>
    <name evidence="3" type="ORF">L596_018479</name>
</gene>
<sequence>MDDQNVPIDIHSSKLLDWLVSRRHCKDDWQKNVFSIREKINHAIQDMPEHPKIVELLQGAYINYFHCQQIVEILKETEKDSKNFLGYYSSQRMKDWQTVISAYQKDSIYLAEASQYLQRLVQYEIPSFKKQIAKSDQGISDAIKKETEYNKSAQLSKKSYEAELEKMQVPGTNIRRELMALAADLPTFFEDIQRQIASLAPAVTYYRNFREYVMGEKNSKSSELLRLLEFIGTHDAEATVFEWRSGKKPNGVERPLLKLEEQADAEEEDEIDFGDHGEAEIDFGTEDLDFGDEVQIEIVGDESGVINDDIARGDDALTVLEFKDSLNQLRSELTELESFLAYRELEENADMGVYAQLAGVSRLPDNLDSISVDAIAEWKNGALVIQSLLSDTQKNHLISIRASPQYVEKLVEDLKEKHGLENKYKQLEALMVTKQQSERESMAKSKAALKAVVASTKTLKKQIEQEVSKKYNNRPAHIMGEIVQALA</sequence>
<dbReference type="InterPro" id="IPR008491">
    <property type="entry name" value="CDK5RAP3"/>
</dbReference>